<reference evidence="1" key="2">
    <citation type="submission" date="2022-10" db="EMBL/GenBank/DDBJ databases">
        <authorList>
            <person name="Ngo T.-E."/>
        </authorList>
    </citation>
    <scope>NUCLEOTIDE SEQUENCE</scope>
    <source>
        <strain evidence="1">JHB</strain>
    </source>
</reference>
<name>A0A9Q9STS3_MOOP1</name>
<dbReference type="AlphaFoldDB" id="A0A9Q9STS3"/>
<accession>A0A9Q9STS3</accession>
<dbReference type="EMBL" id="CP017708">
    <property type="protein sequence ID" value="WAN69473.1"/>
    <property type="molecule type" value="Genomic_DNA"/>
</dbReference>
<protein>
    <submittedName>
        <fullName evidence="1">Uncharacterized protein</fullName>
    </submittedName>
</protein>
<proteinExistence type="predicted"/>
<reference evidence="1" key="1">
    <citation type="journal article" date="2017" name="Proc. Natl. Acad. Sci. U.S.A.">
        <title>Comparative genomics uncovers the prolific and distinctive metabolic potential of the cyanobacterial genus Moorea.</title>
        <authorList>
            <person name="Leao T."/>
            <person name="Castelao G."/>
            <person name="Korobeynikov A."/>
            <person name="Monroe E.A."/>
            <person name="Podell S."/>
            <person name="Glukhov E."/>
            <person name="Allen E.E."/>
            <person name="Gerwick W.H."/>
            <person name="Gerwick L."/>
        </authorList>
    </citation>
    <scope>NUCLEOTIDE SEQUENCE</scope>
    <source>
        <strain evidence="1">JHB</strain>
    </source>
</reference>
<evidence type="ECO:0000313" key="1">
    <source>
        <dbReference type="EMBL" id="WAN69473.1"/>
    </source>
</evidence>
<gene>
    <name evidence="1" type="ORF">BJP36_35875</name>
</gene>
<sequence>MAIPTDDLSNSEKLAGVVVNLIEAELNEGASQDVYLCGESKGSLSGFEGSSENPP</sequence>
<organism evidence="1">
    <name type="scientific">Moorena producens (strain JHB)</name>
    <dbReference type="NCBI Taxonomy" id="1454205"/>
    <lineage>
        <taxon>Bacteria</taxon>
        <taxon>Bacillati</taxon>
        <taxon>Cyanobacteriota</taxon>
        <taxon>Cyanophyceae</taxon>
        <taxon>Coleofasciculales</taxon>
        <taxon>Coleofasciculaceae</taxon>
        <taxon>Moorena</taxon>
    </lineage>
</organism>
<dbReference type="Proteomes" id="UP000176944">
    <property type="component" value="Chromosome"/>
</dbReference>